<feature type="region of interest" description="Disordered" evidence="1">
    <location>
        <begin position="170"/>
        <end position="189"/>
    </location>
</feature>
<name>E9HB71_DAPPU</name>
<dbReference type="EMBL" id="GL732614">
    <property type="protein sequence ID" value="EFX71000.1"/>
    <property type="molecule type" value="Genomic_DNA"/>
</dbReference>
<feature type="compositionally biased region" description="Basic and acidic residues" evidence="1">
    <location>
        <begin position="1"/>
        <end position="19"/>
    </location>
</feature>
<evidence type="ECO:0000313" key="2">
    <source>
        <dbReference type="EMBL" id="EFX71000.1"/>
    </source>
</evidence>
<evidence type="ECO:0000313" key="3">
    <source>
        <dbReference type="Proteomes" id="UP000000305"/>
    </source>
</evidence>
<dbReference type="InParanoid" id="E9HB71"/>
<feature type="compositionally biased region" description="Basic and acidic residues" evidence="1">
    <location>
        <begin position="82"/>
        <end position="91"/>
    </location>
</feature>
<feature type="region of interest" description="Disordered" evidence="1">
    <location>
        <begin position="1"/>
        <end position="25"/>
    </location>
</feature>
<gene>
    <name evidence="2" type="ORF">DAPPUDRAFT_256225</name>
</gene>
<feature type="region of interest" description="Disordered" evidence="1">
    <location>
        <begin position="82"/>
        <end position="129"/>
    </location>
</feature>
<dbReference type="HOGENOM" id="CLU_1435795_0_0_1"/>
<proteinExistence type="predicted"/>
<feature type="compositionally biased region" description="Polar residues" evidence="1">
    <location>
        <begin position="107"/>
        <end position="120"/>
    </location>
</feature>
<accession>E9HB71</accession>
<sequence>MWHPPRDKCSLHAQAERRSQANQSNATRFRTLHAHLKWPSIYTMGWLWAVTYTTYIRNRVISRTIKITPFESWNDIVDTDDHAMDVDKDQPPVDQTPEDNEHKTNETETSPAGANLNENTIPLDDSNHDVDDENLHRKSTRVNEVLSDDQFTKGTLIVPPNKRADQLVHQNTARDHPMATVSSKRSKPL</sequence>
<keyword evidence="3" id="KW-1185">Reference proteome</keyword>
<protein>
    <submittedName>
        <fullName evidence="2">Uncharacterized protein</fullName>
    </submittedName>
</protein>
<organism evidence="2 3">
    <name type="scientific">Daphnia pulex</name>
    <name type="common">Water flea</name>
    <dbReference type="NCBI Taxonomy" id="6669"/>
    <lineage>
        <taxon>Eukaryota</taxon>
        <taxon>Metazoa</taxon>
        <taxon>Ecdysozoa</taxon>
        <taxon>Arthropoda</taxon>
        <taxon>Crustacea</taxon>
        <taxon>Branchiopoda</taxon>
        <taxon>Diplostraca</taxon>
        <taxon>Cladocera</taxon>
        <taxon>Anomopoda</taxon>
        <taxon>Daphniidae</taxon>
        <taxon>Daphnia</taxon>
    </lineage>
</organism>
<reference evidence="2 3" key="1">
    <citation type="journal article" date="2011" name="Science">
        <title>The ecoresponsive genome of Daphnia pulex.</title>
        <authorList>
            <person name="Colbourne J.K."/>
            <person name="Pfrender M.E."/>
            <person name="Gilbert D."/>
            <person name="Thomas W.K."/>
            <person name="Tucker A."/>
            <person name="Oakley T.H."/>
            <person name="Tokishita S."/>
            <person name="Aerts A."/>
            <person name="Arnold G.J."/>
            <person name="Basu M.K."/>
            <person name="Bauer D.J."/>
            <person name="Caceres C.E."/>
            <person name="Carmel L."/>
            <person name="Casola C."/>
            <person name="Choi J.H."/>
            <person name="Detter J.C."/>
            <person name="Dong Q."/>
            <person name="Dusheyko S."/>
            <person name="Eads B.D."/>
            <person name="Frohlich T."/>
            <person name="Geiler-Samerotte K.A."/>
            <person name="Gerlach D."/>
            <person name="Hatcher P."/>
            <person name="Jogdeo S."/>
            <person name="Krijgsveld J."/>
            <person name="Kriventseva E.V."/>
            <person name="Kultz D."/>
            <person name="Laforsch C."/>
            <person name="Lindquist E."/>
            <person name="Lopez J."/>
            <person name="Manak J.R."/>
            <person name="Muller J."/>
            <person name="Pangilinan J."/>
            <person name="Patwardhan R.P."/>
            <person name="Pitluck S."/>
            <person name="Pritham E.J."/>
            <person name="Rechtsteiner A."/>
            <person name="Rho M."/>
            <person name="Rogozin I.B."/>
            <person name="Sakarya O."/>
            <person name="Salamov A."/>
            <person name="Schaack S."/>
            <person name="Shapiro H."/>
            <person name="Shiga Y."/>
            <person name="Skalitzky C."/>
            <person name="Smith Z."/>
            <person name="Souvorov A."/>
            <person name="Sung W."/>
            <person name="Tang Z."/>
            <person name="Tsuchiya D."/>
            <person name="Tu H."/>
            <person name="Vos H."/>
            <person name="Wang M."/>
            <person name="Wolf Y.I."/>
            <person name="Yamagata H."/>
            <person name="Yamada T."/>
            <person name="Ye Y."/>
            <person name="Shaw J.R."/>
            <person name="Andrews J."/>
            <person name="Crease T.J."/>
            <person name="Tang H."/>
            <person name="Lucas S.M."/>
            <person name="Robertson H.M."/>
            <person name="Bork P."/>
            <person name="Koonin E.V."/>
            <person name="Zdobnov E.M."/>
            <person name="Grigoriev I.V."/>
            <person name="Lynch M."/>
            <person name="Boore J.L."/>
        </authorList>
    </citation>
    <scope>NUCLEOTIDE SEQUENCE [LARGE SCALE GENOMIC DNA]</scope>
</reference>
<evidence type="ECO:0000256" key="1">
    <source>
        <dbReference type="SAM" id="MobiDB-lite"/>
    </source>
</evidence>
<dbReference type="Proteomes" id="UP000000305">
    <property type="component" value="Unassembled WGS sequence"/>
</dbReference>
<dbReference type="KEGG" id="dpx:DAPPUDRAFT_256225"/>
<dbReference type="AlphaFoldDB" id="E9HB71"/>